<feature type="compositionally biased region" description="Polar residues" evidence="1">
    <location>
        <begin position="1"/>
        <end position="20"/>
    </location>
</feature>
<evidence type="ECO:0000313" key="2">
    <source>
        <dbReference type="EMBL" id="CAI2201328.1"/>
    </source>
</evidence>
<gene>
    <name evidence="2" type="ORF">FWILDA_LOCUS20011</name>
</gene>
<feature type="compositionally biased region" description="Polar residues" evidence="1">
    <location>
        <begin position="56"/>
        <end position="69"/>
    </location>
</feature>
<accession>A0A9W4TD87</accession>
<dbReference type="Proteomes" id="UP001153678">
    <property type="component" value="Unassembled WGS sequence"/>
</dbReference>
<proteinExistence type="predicted"/>
<sequence length="116" mass="13250">LTQINFIENTRSSPNKTSSYAWKKREEKESTTQSIPSATEIAKSLSTKFNKRKVKNQSTTLSHSQKTPKLSSLALPQINIDNYPQEKSWLTTSNLNINYNSQDDTQLDISNDRNEI</sequence>
<evidence type="ECO:0000313" key="3">
    <source>
        <dbReference type="Proteomes" id="UP001153678"/>
    </source>
</evidence>
<feature type="non-terminal residue" evidence="2">
    <location>
        <position position="1"/>
    </location>
</feature>
<protein>
    <submittedName>
        <fullName evidence="2">8610_t:CDS:1</fullName>
    </submittedName>
</protein>
<evidence type="ECO:0000256" key="1">
    <source>
        <dbReference type="SAM" id="MobiDB-lite"/>
    </source>
</evidence>
<feature type="region of interest" description="Disordered" evidence="1">
    <location>
        <begin position="1"/>
        <end position="69"/>
    </location>
</feature>
<comment type="caution">
    <text evidence="2">The sequence shown here is derived from an EMBL/GenBank/DDBJ whole genome shotgun (WGS) entry which is preliminary data.</text>
</comment>
<dbReference type="AlphaFoldDB" id="A0A9W4TD87"/>
<keyword evidence="3" id="KW-1185">Reference proteome</keyword>
<name>A0A9W4TD87_9GLOM</name>
<dbReference type="EMBL" id="CAMKVN010027233">
    <property type="protein sequence ID" value="CAI2201328.1"/>
    <property type="molecule type" value="Genomic_DNA"/>
</dbReference>
<reference evidence="2" key="1">
    <citation type="submission" date="2022-08" db="EMBL/GenBank/DDBJ databases">
        <authorList>
            <person name="Kallberg Y."/>
            <person name="Tangrot J."/>
            <person name="Rosling A."/>
        </authorList>
    </citation>
    <scope>NUCLEOTIDE SEQUENCE</scope>
    <source>
        <strain evidence="2">Wild A</strain>
    </source>
</reference>
<organism evidence="2 3">
    <name type="scientific">Funneliformis geosporum</name>
    <dbReference type="NCBI Taxonomy" id="1117311"/>
    <lineage>
        <taxon>Eukaryota</taxon>
        <taxon>Fungi</taxon>
        <taxon>Fungi incertae sedis</taxon>
        <taxon>Mucoromycota</taxon>
        <taxon>Glomeromycotina</taxon>
        <taxon>Glomeromycetes</taxon>
        <taxon>Glomerales</taxon>
        <taxon>Glomeraceae</taxon>
        <taxon>Funneliformis</taxon>
    </lineage>
</organism>
<feature type="non-terminal residue" evidence="2">
    <location>
        <position position="116"/>
    </location>
</feature>